<protein>
    <submittedName>
        <fullName evidence="1">Uncharacterized protein</fullName>
    </submittedName>
</protein>
<feature type="non-terminal residue" evidence="1">
    <location>
        <position position="123"/>
    </location>
</feature>
<comment type="caution">
    <text evidence="1">The sequence shown here is derived from an EMBL/GenBank/DDBJ whole genome shotgun (WGS) entry which is preliminary data.</text>
</comment>
<name>K1ZJM0_9BACT</name>
<gene>
    <name evidence="1" type="ORF">ACD_71C00078G0003</name>
</gene>
<evidence type="ECO:0000313" key="1">
    <source>
        <dbReference type="EMBL" id="EKD44608.1"/>
    </source>
</evidence>
<organism evidence="1">
    <name type="scientific">uncultured bacterium</name>
    <name type="common">gcode 4</name>
    <dbReference type="NCBI Taxonomy" id="1234023"/>
    <lineage>
        <taxon>Bacteria</taxon>
        <taxon>environmental samples</taxon>
    </lineage>
</organism>
<dbReference type="AlphaFoldDB" id="K1ZJM0"/>
<proteinExistence type="predicted"/>
<accession>K1ZJM0</accession>
<reference evidence="1" key="1">
    <citation type="journal article" date="2012" name="Science">
        <title>Fermentation, hydrogen, and sulfur metabolism in multiple uncultivated bacterial phyla.</title>
        <authorList>
            <person name="Wrighton K.C."/>
            <person name="Thomas B.C."/>
            <person name="Sharon I."/>
            <person name="Miller C.S."/>
            <person name="Castelle C.J."/>
            <person name="VerBerkmoes N.C."/>
            <person name="Wilkins M.J."/>
            <person name="Hettich R.L."/>
            <person name="Lipton M.S."/>
            <person name="Williams K.H."/>
            <person name="Long P.E."/>
            <person name="Banfield J.F."/>
        </authorList>
    </citation>
    <scope>NUCLEOTIDE SEQUENCE [LARGE SCALE GENOMIC DNA]</scope>
</reference>
<dbReference type="EMBL" id="AMFJ01028809">
    <property type="protein sequence ID" value="EKD44608.1"/>
    <property type="molecule type" value="Genomic_DNA"/>
</dbReference>
<sequence length="123" mass="14426">MINIENVSWSQIAYLCKILSEYTNSQIVLIKRRFLELSKNFEDTLEMLKILNIVKQTDNNLYLDESIKESTLNEKKMKELTIQRVIENSSSIASLDDFLESFKYFDNSYISILKIGRAVQQEC</sequence>